<proteinExistence type="predicted"/>
<keyword evidence="1" id="KW-0472">Membrane</keyword>
<dbReference type="PANTHER" id="PTHR40399:SF1">
    <property type="entry name" value="PTS SYSTEM GLUCITOL_SORBITOL-SPECIFIC EIIC COMPONENT"/>
    <property type="match status" value="1"/>
</dbReference>
<dbReference type="EMBL" id="DXEQ01000108">
    <property type="protein sequence ID" value="HIX72141.1"/>
    <property type="molecule type" value="Genomic_DNA"/>
</dbReference>
<feature type="transmembrane region" description="Helical" evidence="1">
    <location>
        <begin position="64"/>
        <end position="84"/>
    </location>
</feature>
<keyword evidence="1" id="KW-1133">Transmembrane helix</keyword>
<dbReference type="Pfam" id="PF03608">
    <property type="entry name" value="EII-GUT"/>
    <property type="match status" value="1"/>
</dbReference>
<keyword evidence="2" id="KW-0808">Transferase</keyword>
<reference evidence="2" key="2">
    <citation type="submission" date="2021-04" db="EMBL/GenBank/DDBJ databases">
        <authorList>
            <person name="Gilroy R."/>
        </authorList>
    </citation>
    <scope>NUCLEOTIDE SEQUENCE</scope>
    <source>
        <strain evidence="2">ChiSxjej3B15-1167</strain>
    </source>
</reference>
<dbReference type="PIRSF" id="PIRSF038321">
    <property type="entry name" value="PTS_glc_srb_IIC"/>
    <property type="match status" value="1"/>
</dbReference>
<feature type="transmembrane region" description="Helical" evidence="1">
    <location>
        <begin position="142"/>
        <end position="162"/>
    </location>
</feature>
<dbReference type="PANTHER" id="PTHR40399">
    <property type="entry name" value="PTS SYSTEM GLUCITOL/SORBITOL-SPECIFIC EIIC COMPONENT"/>
    <property type="match status" value="1"/>
</dbReference>
<dbReference type="AlphaFoldDB" id="A0A9D1X3Y5"/>
<evidence type="ECO:0000313" key="3">
    <source>
        <dbReference type="Proteomes" id="UP000886805"/>
    </source>
</evidence>
<dbReference type="EC" id="2.7.1.198" evidence="2"/>
<dbReference type="PROSITE" id="PS51107">
    <property type="entry name" value="PTS_EIIC_TYPE_5"/>
    <property type="match status" value="1"/>
</dbReference>
<sequence>MDIIVNLAEGFMGLFDAGAETFVGWVTSIIPRVLLLLIFMNALIALIGQDRINKFAKVCSKNVILAYGILPFLSAFMLGNPMALSMGKFLPERMKPSYYASASYHCHTNSGMFPHINVGEIFIYLGIADGISTLGLSTTPLAVRYMLVGLVMNFFAGWVTDFTTKIVMKQQKIELSKEL</sequence>
<dbReference type="Proteomes" id="UP000886805">
    <property type="component" value="Unassembled WGS sequence"/>
</dbReference>
<keyword evidence="1" id="KW-0812">Transmembrane</keyword>
<evidence type="ECO:0000313" key="2">
    <source>
        <dbReference type="EMBL" id="HIX72141.1"/>
    </source>
</evidence>
<reference evidence="2" key="1">
    <citation type="journal article" date="2021" name="PeerJ">
        <title>Extensive microbial diversity within the chicken gut microbiome revealed by metagenomics and culture.</title>
        <authorList>
            <person name="Gilroy R."/>
            <person name="Ravi A."/>
            <person name="Getino M."/>
            <person name="Pursley I."/>
            <person name="Horton D.L."/>
            <person name="Alikhan N.F."/>
            <person name="Baker D."/>
            <person name="Gharbi K."/>
            <person name="Hall N."/>
            <person name="Watson M."/>
            <person name="Adriaenssens E.M."/>
            <person name="Foster-Nyarko E."/>
            <person name="Jarju S."/>
            <person name="Secka A."/>
            <person name="Antonio M."/>
            <person name="Oren A."/>
            <person name="Chaudhuri R.R."/>
            <person name="La Ragione R."/>
            <person name="Hildebrand F."/>
            <person name="Pallen M.J."/>
        </authorList>
    </citation>
    <scope>NUCLEOTIDE SEQUENCE</scope>
    <source>
        <strain evidence="2">ChiSxjej3B15-1167</strain>
    </source>
</reference>
<gene>
    <name evidence="2" type="primary">srlA</name>
    <name evidence="2" type="ORF">H9849_03870</name>
</gene>
<dbReference type="NCBIfam" id="TIGR00821">
    <property type="entry name" value="EII-GUT"/>
    <property type="match status" value="1"/>
</dbReference>
<dbReference type="GO" id="GO:0009401">
    <property type="term" value="P:phosphoenolpyruvate-dependent sugar phosphotransferase system"/>
    <property type="evidence" value="ECO:0007669"/>
    <property type="project" value="InterPro"/>
</dbReference>
<name>A0A9D1X3Y5_9FIRM</name>
<protein>
    <submittedName>
        <fullName evidence="2">Glucitol/sorbitol-specific PTS transporter subunit IIC</fullName>
        <ecNumber evidence="2">2.7.1.198</ecNumber>
    </submittedName>
</protein>
<dbReference type="InterPro" id="IPR004699">
    <property type="entry name" value="PTS_IID_sorb"/>
</dbReference>
<evidence type="ECO:0000256" key="1">
    <source>
        <dbReference type="SAM" id="Phobius"/>
    </source>
</evidence>
<feature type="transmembrane region" description="Helical" evidence="1">
    <location>
        <begin position="22"/>
        <end position="44"/>
    </location>
</feature>
<comment type="caution">
    <text evidence="2">The sequence shown here is derived from an EMBL/GenBank/DDBJ whole genome shotgun (WGS) entry which is preliminary data.</text>
</comment>
<accession>A0A9D1X3Y5</accession>
<dbReference type="GO" id="GO:0016020">
    <property type="term" value="C:membrane"/>
    <property type="evidence" value="ECO:0007669"/>
    <property type="project" value="InterPro"/>
</dbReference>
<organism evidence="2 3">
    <name type="scientific">Candidatus Anaerobutyricum stercoripullorum</name>
    <dbReference type="NCBI Taxonomy" id="2838456"/>
    <lineage>
        <taxon>Bacteria</taxon>
        <taxon>Bacillati</taxon>
        <taxon>Bacillota</taxon>
        <taxon>Clostridia</taxon>
        <taxon>Lachnospirales</taxon>
        <taxon>Lachnospiraceae</taxon>
        <taxon>Anaerobutyricum</taxon>
    </lineage>
</organism>
<dbReference type="GO" id="GO:0016740">
    <property type="term" value="F:transferase activity"/>
    <property type="evidence" value="ECO:0007669"/>
    <property type="project" value="UniProtKB-KW"/>
</dbReference>